<comment type="caution">
    <text evidence="4">The sequence shown here is derived from an EMBL/GenBank/DDBJ whole genome shotgun (WGS) entry which is preliminary data.</text>
</comment>
<sequence>MLTIASLSAADARDDLLVARLTDLVNEVYAVAEEGLWVPGTSRTTTDEVAGLIRADELWVARLDDEVVGCVRIQRLDDHTAEFGLLVAAPKHRGIGVGRELVRFAEATGRRAGATTMQLEVLMPRDWAHPSKEFLKDWYQRIGYRVVRVGDFEPAYPRLAPLLATPCEFVIFHKALTSGSDG</sequence>
<reference evidence="5" key="1">
    <citation type="journal article" date="2019" name="Int. J. Syst. Evol. Microbiol.">
        <title>The Global Catalogue of Microorganisms (GCM) 10K type strain sequencing project: providing services to taxonomists for standard genome sequencing and annotation.</title>
        <authorList>
            <consortium name="The Broad Institute Genomics Platform"/>
            <consortium name="The Broad Institute Genome Sequencing Center for Infectious Disease"/>
            <person name="Wu L."/>
            <person name="Ma J."/>
        </authorList>
    </citation>
    <scope>NUCLEOTIDE SEQUENCE [LARGE SCALE GENOMIC DNA]</scope>
    <source>
        <strain evidence="5">JCM 9458</strain>
    </source>
</reference>
<dbReference type="PANTHER" id="PTHR43877">
    <property type="entry name" value="AMINOALKYLPHOSPHONATE N-ACETYLTRANSFERASE-RELATED-RELATED"/>
    <property type="match status" value="1"/>
</dbReference>
<dbReference type="InterPro" id="IPR016181">
    <property type="entry name" value="Acyl_CoA_acyltransferase"/>
</dbReference>
<keyword evidence="1" id="KW-0808">Transferase</keyword>
<dbReference type="InterPro" id="IPR000182">
    <property type="entry name" value="GNAT_dom"/>
</dbReference>
<dbReference type="Pfam" id="PF00583">
    <property type="entry name" value="Acetyltransf_1"/>
    <property type="match status" value="1"/>
</dbReference>
<dbReference type="InterPro" id="IPR050832">
    <property type="entry name" value="Bact_Acetyltransf"/>
</dbReference>
<dbReference type="PANTHER" id="PTHR43877:SF2">
    <property type="entry name" value="AMINOALKYLPHOSPHONATE N-ACETYLTRANSFERASE-RELATED"/>
    <property type="match status" value="1"/>
</dbReference>
<name>A0ABP6T1Z1_9ACTN</name>
<dbReference type="Proteomes" id="UP001501676">
    <property type="component" value="Unassembled WGS sequence"/>
</dbReference>
<evidence type="ECO:0000313" key="4">
    <source>
        <dbReference type="EMBL" id="GAA3389496.1"/>
    </source>
</evidence>
<dbReference type="PROSITE" id="PS51186">
    <property type="entry name" value="GNAT"/>
    <property type="match status" value="1"/>
</dbReference>
<dbReference type="SUPFAM" id="SSF55729">
    <property type="entry name" value="Acyl-CoA N-acyltransferases (Nat)"/>
    <property type="match status" value="1"/>
</dbReference>
<dbReference type="CDD" id="cd04301">
    <property type="entry name" value="NAT_SF"/>
    <property type="match status" value="1"/>
</dbReference>
<keyword evidence="2" id="KW-0012">Acyltransferase</keyword>
<dbReference type="Gene3D" id="3.40.630.30">
    <property type="match status" value="1"/>
</dbReference>
<organism evidence="4 5">
    <name type="scientific">Cryptosporangium minutisporangium</name>
    <dbReference type="NCBI Taxonomy" id="113569"/>
    <lineage>
        <taxon>Bacteria</taxon>
        <taxon>Bacillati</taxon>
        <taxon>Actinomycetota</taxon>
        <taxon>Actinomycetes</taxon>
        <taxon>Cryptosporangiales</taxon>
        <taxon>Cryptosporangiaceae</taxon>
        <taxon>Cryptosporangium</taxon>
    </lineage>
</organism>
<evidence type="ECO:0000313" key="5">
    <source>
        <dbReference type="Proteomes" id="UP001501676"/>
    </source>
</evidence>
<evidence type="ECO:0000256" key="2">
    <source>
        <dbReference type="ARBA" id="ARBA00023315"/>
    </source>
</evidence>
<evidence type="ECO:0000256" key="1">
    <source>
        <dbReference type="ARBA" id="ARBA00022679"/>
    </source>
</evidence>
<proteinExistence type="predicted"/>
<gene>
    <name evidence="4" type="ORF">GCM10020369_39840</name>
</gene>
<evidence type="ECO:0000259" key="3">
    <source>
        <dbReference type="PROSITE" id="PS51186"/>
    </source>
</evidence>
<protein>
    <submittedName>
        <fullName evidence="4">GNAT family N-acetyltransferase</fullName>
    </submittedName>
</protein>
<feature type="domain" description="N-acetyltransferase" evidence="3">
    <location>
        <begin position="16"/>
        <end position="168"/>
    </location>
</feature>
<dbReference type="EMBL" id="BAAAYN010000024">
    <property type="protein sequence ID" value="GAA3389496.1"/>
    <property type="molecule type" value="Genomic_DNA"/>
</dbReference>
<keyword evidence="5" id="KW-1185">Reference proteome</keyword>
<accession>A0ABP6T1Z1</accession>